<sequence>MKKEIIFYLVILMVPMLLNAKIVGYHDRDKNHINDLFKDANGDGINDITGKRYKHRFPFIDKNKDGINDFFIDTNGDGINDVKSKLYRKLYPCIDYNNDGINDITGKRYKKISKKIKTLLKVSKWVDVDRNSSENSKTRYKKSTARVYGKGKYDTFIDKNKNGIDDRRESGKAVIVKKEKTNEEK</sequence>
<comment type="caution">
    <text evidence="2">The sequence shown here is derived from an EMBL/GenBank/DDBJ whole genome shotgun (WGS) entry which is preliminary data.</text>
</comment>
<gene>
    <name evidence="2" type="ORF">DRP44_07890</name>
</gene>
<feature type="region of interest" description="Disordered" evidence="1">
    <location>
        <begin position="160"/>
        <end position="185"/>
    </location>
</feature>
<protein>
    <submittedName>
        <fullName evidence="2">Uncharacterized protein</fullName>
    </submittedName>
</protein>
<dbReference type="EMBL" id="QNBC01000141">
    <property type="protein sequence ID" value="RKX64678.1"/>
    <property type="molecule type" value="Genomic_DNA"/>
</dbReference>
<dbReference type="Proteomes" id="UP000282321">
    <property type="component" value="Unassembled WGS sequence"/>
</dbReference>
<evidence type="ECO:0000313" key="2">
    <source>
        <dbReference type="EMBL" id="RKX64678.1"/>
    </source>
</evidence>
<reference evidence="2 3" key="1">
    <citation type="submission" date="2018-06" db="EMBL/GenBank/DDBJ databases">
        <title>Extensive metabolic versatility and redundancy in microbially diverse, dynamic hydrothermal sediments.</title>
        <authorList>
            <person name="Dombrowski N."/>
            <person name="Teske A."/>
            <person name="Baker B.J."/>
        </authorList>
    </citation>
    <scope>NUCLEOTIDE SEQUENCE [LARGE SCALE GENOMIC DNA]</scope>
    <source>
        <strain evidence="2">B35_G9</strain>
    </source>
</reference>
<proteinExistence type="predicted"/>
<evidence type="ECO:0000256" key="1">
    <source>
        <dbReference type="SAM" id="MobiDB-lite"/>
    </source>
</evidence>
<dbReference type="AlphaFoldDB" id="A0A660S4X0"/>
<evidence type="ECO:0000313" key="3">
    <source>
        <dbReference type="Proteomes" id="UP000282321"/>
    </source>
</evidence>
<organism evidence="2 3">
    <name type="scientific">candidate division TA06 bacterium</name>
    <dbReference type="NCBI Taxonomy" id="2250710"/>
    <lineage>
        <taxon>Bacteria</taxon>
        <taxon>Bacteria division TA06</taxon>
    </lineage>
</organism>
<accession>A0A660S4X0</accession>
<name>A0A660S4X0_UNCT6</name>